<sequence>MLDFLIEAINSKKVLSFHYDGLRRVVEPHAVGQSTAGNDVLRCFQTEGEHIKPGHEWDFCCLSKIRNLAATGATFAGPRPQYRRGDKHMRVIYAQL</sequence>
<gene>
    <name evidence="1" type="ORF">NOV72_00862</name>
</gene>
<proteinExistence type="predicted"/>
<dbReference type="AlphaFoldDB" id="A0A2U3I0H1"/>
<evidence type="ECO:0000313" key="2">
    <source>
        <dbReference type="Proteomes" id="UP000238169"/>
    </source>
</evidence>
<dbReference type="Proteomes" id="UP000238169">
    <property type="component" value="Unassembled WGS sequence"/>
</dbReference>
<name>A0A2U3I0H1_9BURK</name>
<protein>
    <recommendedName>
        <fullName evidence="3">WYL domain-containing protein</fullName>
    </recommendedName>
</protein>
<evidence type="ECO:0008006" key="3">
    <source>
        <dbReference type="Google" id="ProtNLM"/>
    </source>
</evidence>
<dbReference type="EMBL" id="OGTP01000002">
    <property type="protein sequence ID" value="SPB13598.1"/>
    <property type="molecule type" value="Genomic_DNA"/>
</dbReference>
<evidence type="ECO:0000313" key="1">
    <source>
        <dbReference type="EMBL" id="SPB13598.1"/>
    </source>
</evidence>
<accession>A0A2U3I0H1</accession>
<reference evidence="2" key="1">
    <citation type="submission" date="2018-01" db="EMBL/GenBank/DDBJ databases">
        <authorList>
            <person name="Peeters C."/>
        </authorList>
    </citation>
    <scope>NUCLEOTIDE SEQUENCE [LARGE SCALE GENOMIC DNA]</scope>
</reference>
<dbReference type="OrthoDB" id="1493123at2"/>
<organism evidence="1 2">
    <name type="scientific">Caballeronia novacaledonica</name>
    <dbReference type="NCBI Taxonomy" id="1544861"/>
    <lineage>
        <taxon>Bacteria</taxon>
        <taxon>Pseudomonadati</taxon>
        <taxon>Pseudomonadota</taxon>
        <taxon>Betaproteobacteria</taxon>
        <taxon>Burkholderiales</taxon>
        <taxon>Burkholderiaceae</taxon>
        <taxon>Caballeronia</taxon>
    </lineage>
</organism>
<keyword evidence="2" id="KW-1185">Reference proteome</keyword>